<dbReference type="SUPFAM" id="SSF48056">
    <property type="entry name" value="Di-copper centre-containing domain"/>
    <property type="match status" value="1"/>
</dbReference>
<reference evidence="5 6" key="1">
    <citation type="journal article" date="2018" name="Nat. Ecol. Evol.">
        <title>Pezizomycetes genomes reveal the molecular basis of ectomycorrhizal truffle lifestyle.</title>
        <authorList>
            <person name="Murat C."/>
            <person name="Payen T."/>
            <person name="Noel B."/>
            <person name="Kuo A."/>
            <person name="Morin E."/>
            <person name="Chen J."/>
            <person name="Kohler A."/>
            <person name="Krizsan K."/>
            <person name="Balestrini R."/>
            <person name="Da Silva C."/>
            <person name="Montanini B."/>
            <person name="Hainaut M."/>
            <person name="Levati E."/>
            <person name="Barry K.W."/>
            <person name="Belfiori B."/>
            <person name="Cichocki N."/>
            <person name="Clum A."/>
            <person name="Dockter R.B."/>
            <person name="Fauchery L."/>
            <person name="Guy J."/>
            <person name="Iotti M."/>
            <person name="Le Tacon F."/>
            <person name="Lindquist E.A."/>
            <person name="Lipzen A."/>
            <person name="Malagnac F."/>
            <person name="Mello A."/>
            <person name="Molinier V."/>
            <person name="Miyauchi S."/>
            <person name="Poulain J."/>
            <person name="Riccioni C."/>
            <person name="Rubini A."/>
            <person name="Sitrit Y."/>
            <person name="Splivallo R."/>
            <person name="Traeger S."/>
            <person name="Wang M."/>
            <person name="Zifcakova L."/>
            <person name="Wipf D."/>
            <person name="Zambonelli A."/>
            <person name="Paolocci F."/>
            <person name="Nowrousian M."/>
            <person name="Ottonello S."/>
            <person name="Baldrian P."/>
            <person name="Spatafora J.W."/>
            <person name="Henrissat B."/>
            <person name="Nagy L.G."/>
            <person name="Aury J.M."/>
            <person name="Wincker P."/>
            <person name="Grigoriev I.V."/>
            <person name="Bonfante P."/>
            <person name="Martin F.M."/>
        </authorList>
    </citation>
    <scope>NUCLEOTIDE SEQUENCE [LARGE SCALE GENOMIC DNA]</scope>
    <source>
        <strain evidence="5 6">RN42</strain>
    </source>
</reference>
<accession>A0A3N4HT22</accession>
<organism evidence="5 6">
    <name type="scientific">Ascobolus immersus RN42</name>
    <dbReference type="NCBI Taxonomy" id="1160509"/>
    <lineage>
        <taxon>Eukaryota</taxon>
        <taxon>Fungi</taxon>
        <taxon>Dikarya</taxon>
        <taxon>Ascomycota</taxon>
        <taxon>Pezizomycotina</taxon>
        <taxon>Pezizomycetes</taxon>
        <taxon>Pezizales</taxon>
        <taxon>Ascobolaceae</taxon>
        <taxon>Ascobolus</taxon>
    </lineage>
</organism>
<keyword evidence="6" id="KW-1185">Reference proteome</keyword>
<dbReference type="Proteomes" id="UP000275078">
    <property type="component" value="Unassembled WGS sequence"/>
</dbReference>
<dbReference type="PROSITE" id="PS00497">
    <property type="entry name" value="TYROSINASE_1"/>
    <property type="match status" value="1"/>
</dbReference>
<dbReference type="STRING" id="1160509.A0A3N4HT22"/>
<evidence type="ECO:0000256" key="1">
    <source>
        <dbReference type="ARBA" id="ARBA00022723"/>
    </source>
</evidence>
<name>A0A3N4HT22_ASCIM</name>
<dbReference type="EMBL" id="ML119736">
    <property type="protein sequence ID" value="RPA76849.1"/>
    <property type="molecule type" value="Genomic_DNA"/>
</dbReference>
<sequence>MRFLETFVTLAITVGSVVQAVPTYDYFAGPAQQTCNQPAIRKEWRTLSILERVQFIEATKCLHKKPALLKKMHAGTTTRFEDFATTHKLLTPFFHFTGKFLLWHRWFLNEYERALQTECFYKGTLPYWDYTIDGATANYTSSPIFSSEPWGFGGNGAYKPDTTGMLPPGFFGGGCVKDGPFKDWKFHVAPGTETGYVDRCLVRNFWIDYQEWIQQSVEDKIMEQKTFEQFTIFTEGTPMSGWEGIHGAGHFIVGGFPFGEGTAAEVYTANLEPTFYLHHANLDRIWAEWQAVDPARRQYDSSGSIRPRMDWLDAETLKTFPPAGQVTLSSDLSLGPMTGARGDIKVGQIMNTVGGGKSIPGLAGKKGVLCYKYAKSPKPKRK</sequence>
<protein>
    <submittedName>
        <fullName evidence="5">Di-copper centre-containing protein</fullName>
    </submittedName>
</protein>
<dbReference type="GO" id="GO:0016491">
    <property type="term" value="F:oxidoreductase activity"/>
    <property type="evidence" value="ECO:0007669"/>
    <property type="project" value="InterPro"/>
</dbReference>
<keyword evidence="1" id="KW-0479">Metal-binding</keyword>
<evidence type="ECO:0000259" key="4">
    <source>
        <dbReference type="PROSITE" id="PS00497"/>
    </source>
</evidence>
<dbReference type="InterPro" id="IPR050316">
    <property type="entry name" value="Tyrosinase/Hemocyanin"/>
</dbReference>
<evidence type="ECO:0000256" key="2">
    <source>
        <dbReference type="ARBA" id="ARBA00023008"/>
    </source>
</evidence>
<dbReference type="InterPro" id="IPR008922">
    <property type="entry name" value="Di-copper_centre_dom_sf"/>
</dbReference>
<evidence type="ECO:0000313" key="5">
    <source>
        <dbReference type="EMBL" id="RPA76849.1"/>
    </source>
</evidence>
<keyword evidence="2" id="KW-0186">Copper</keyword>
<dbReference type="AlphaFoldDB" id="A0A3N4HT22"/>
<dbReference type="PANTHER" id="PTHR11474">
    <property type="entry name" value="TYROSINASE FAMILY MEMBER"/>
    <property type="match status" value="1"/>
</dbReference>
<evidence type="ECO:0000313" key="6">
    <source>
        <dbReference type="Proteomes" id="UP000275078"/>
    </source>
</evidence>
<feature type="chain" id="PRO_5018066977" evidence="3">
    <location>
        <begin position="21"/>
        <end position="382"/>
    </location>
</feature>
<dbReference type="OrthoDB" id="6132182at2759"/>
<evidence type="ECO:0000256" key="3">
    <source>
        <dbReference type="SAM" id="SignalP"/>
    </source>
</evidence>
<keyword evidence="3" id="KW-0732">Signal</keyword>
<dbReference type="PANTHER" id="PTHR11474:SF126">
    <property type="entry name" value="TYROSINASE-LIKE PROTEIN TYR-1-RELATED"/>
    <property type="match status" value="1"/>
</dbReference>
<dbReference type="Gene3D" id="1.10.1280.10">
    <property type="entry name" value="Di-copper center containing domain from catechol oxidase"/>
    <property type="match status" value="1"/>
</dbReference>
<dbReference type="InterPro" id="IPR002227">
    <property type="entry name" value="Tyrosinase_Cu-bd"/>
</dbReference>
<dbReference type="GO" id="GO:0046872">
    <property type="term" value="F:metal ion binding"/>
    <property type="evidence" value="ECO:0007669"/>
    <property type="project" value="UniProtKB-KW"/>
</dbReference>
<feature type="signal peptide" evidence="3">
    <location>
        <begin position="1"/>
        <end position="20"/>
    </location>
</feature>
<dbReference type="PRINTS" id="PR00092">
    <property type="entry name" value="TYROSINASE"/>
</dbReference>
<dbReference type="Pfam" id="PF00264">
    <property type="entry name" value="Tyrosinase"/>
    <property type="match status" value="1"/>
</dbReference>
<gene>
    <name evidence="5" type="ORF">BJ508DRAFT_417426</name>
</gene>
<feature type="domain" description="Tyrosinase copper-binding" evidence="4">
    <location>
        <begin position="95"/>
        <end position="112"/>
    </location>
</feature>
<proteinExistence type="predicted"/>